<name>A0A1G8BN46_9BACI</name>
<dbReference type="PROSITE" id="PS00138">
    <property type="entry name" value="SUBTILASE_SER"/>
    <property type="match status" value="1"/>
</dbReference>
<dbReference type="Pfam" id="PF00082">
    <property type="entry name" value="Peptidase_S8"/>
    <property type="match status" value="1"/>
</dbReference>
<sequence length="442" mass="48391">MFHQTMTKMVQSYRSYIDKPLKDEILQLNKSFSRIPCFLHKAMEHRMMRSKQLSVVIEFEPNHYKDGYRQVCQVINGKRKCGVRKQFSLISCCSADVTPDALNQVFRSCNHIKKVYLNRTVHALLDKAVPSVNADNLQRNNNHLTGKGVTIAVVDTGIHPHEDLQGRIAGFVDFIENKTAPYDDNGHGTHCAGCAVGSGAASVGQYQGPAAKANIVGVKVLDRNGAGTLETMMQGLQWCMEYNNNHENKIDIINLSLGYPAQRYDEATDDPMVKMVEKAWENGIVVVAAAGNEGPEPQTIASPGISEKIITVGALDDQDTAVKEDDEAADFSSRGPTVYGETKPDVIAPGVNIISLRSPRSTLDKLQKTNRVGKNYFSMSGTSMACPLVAGVCALLLEADPSISPDRVKKLLMEGADTWSDENPNIYGAGYVNAENSLNLLK</sequence>
<reference evidence="9 10" key="1">
    <citation type="submission" date="2016-10" db="EMBL/GenBank/DDBJ databases">
        <authorList>
            <person name="de Groot N.N."/>
        </authorList>
    </citation>
    <scope>NUCLEOTIDE SEQUENCE [LARGE SCALE GENOMIC DNA]</scope>
    <source>
        <strain evidence="9 10">DSM 21632</strain>
    </source>
</reference>
<dbReference type="GO" id="GO:0006508">
    <property type="term" value="P:proteolysis"/>
    <property type="evidence" value="ECO:0007669"/>
    <property type="project" value="UniProtKB-KW"/>
</dbReference>
<evidence type="ECO:0000256" key="6">
    <source>
        <dbReference type="PROSITE-ProRule" id="PRU01240"/>
    </source>
</evidence>
<evidence type="ECO:0000256" key="1">
    <source>
        <dbReference type="ARBA" id="ARBA00011073"/>
    </source>
</evidence>
<organism evidence="9 10">
    <name type="scientific">Alteribacillus persepolensis</name>
    <dbReference type="NCBI Taxonomy" id="568899"/>
    <lineage>
        <taxon>Bacteria</taxon>
        <taxon>Bacillati</taxon>
        <taxon>Bacillota</taxon>
        <taxon>Bacilli</taxon>
        <taxon>Bacillales</taxon>
        <taxon>Bacillaceae</taxon>
        <taxon>Alteribacillus</taxon>
    </lineage>
</organism>
<dbReference type="InterPro" id="IPR022398">
    <property type="entry name" value="Peptidase_S8_His-AS"/>
</dbReference>
<evidence type="ECO:0000313" key="9">
    <source>
        <dbReference type="EMBL" id="SDH34636.1"/>
    </source>
</evidence>
<keyword evidence="4 6" id="KW-0720">Serine protease</keyword>
<dbReference type="InterPro" id="IPR023828">
    <property type="entry name" value="Peptidase_S8_Ser-AS"/>
</dbReference>
<dbReference type="PROSITE" id="PS00137">
    <property type="entry name" value="SUBTILASE_HIS"/>
    <property type="match status" value="1"/>
</dbReference>
<feature type="active site" description="Charge relay system" evidence="5 6">
    <location>
        <position position="187"/>
    </location>
</feature>
<dbReference type="InterPro" id="IPR036852">
    <property type="entry name" value="Peptidase_S8/S53_dom_sf"/>
</dbReference>
<dbReference type="InterPro" id="IPR023827">
    <property type="entry name" value="Peptidase_S8_Asp-AS"/>
</dbReference>
<dbReference type="InterPro" id="IPR000209">
    <property type="entry name" value="Peptidase_S8/S53_dom"/>
</dbReference>
<dbReference type="PROSITE" id="PS51892">
    <property type="entry name" value="SUBTILASE"/>
    <property type="match status" value="1"/>
</dbReference>
<dbReference type="AlphaFoldDB" id="A0A1G8BN46"/>
<evidence type="ECO:0000256" key="2">
    <source>
        <dbReference type="ARBA" id="ARBA00022670"/>
    </source>
</evidence>
<keyword evidence="10" id="KW-1185">Reference proteome</keyword>
<dbReference type="PANTHER" id="PTHR43806:SF65">
    <property type="entry name" value="SERINE PROTEASE APRX"/>
    <property type="match status" value="1"/>
</dbReference>
<feature type="domain" description="Peptidase S8/S53" evidence="8">
    <location>
        <begin position="146"/>
        <end position="430"/>
    </location>
</feature>
<evidence type="ECO:0000256" key="5">
    <source>
        <dbReference type="PIRSR" id="PIRSR615500-1"/>
    </source>
</evidence>
<dbReference type="InterPro" id="IPR015500">
    <property type="entry name" value="Peptidase_S8_subtilisin-rel"/>
</dbReference>
<evidence type="ECO:0000256" key="3">
    <source>
        <dbReference type="ARBA" id="ARBA00022801"/>
    </source>
</evidence>
<evidence type="ECO:0000313" key="10">
    <source>
        <dbReference type="Proteomes" id="UP000199163"/>
    </source>
</evidence>
<accession>A0A1G8BN46</accession>
<keyword evidence="2 6" id="KW-0645">Protease</keyword>
<protein>
    <submittedName>
        <fullName evidence="9">Serine protease AprX</fullName>
    </submittedName>
</protein>
<evidence type="ECO:0000256" key="7">
    <source>
        <dbReference type="RuleBase" id="RU003355"/>
    </source>
</evidence>
<feature type="active site" description="Charge relay system" evidence="5 6">
    <location>
        <position position="155"/>
    </location>
</feature>
<comment type="similarity">
    <text evidence="1 6 7">Belongs to the peptidase S8 family.</text>
</comment>
<dbReference type="RefSeq" id="WP_091271975.1">
    <property type="nucleotide sequence ID" value="NZ_FNDK01000004.1"/>
</dbReference>
<dbReference type="STRING" id="568899.SAMN05192534_104107"/>
<dbReference type="Gene3D" id="3.40.50.200">
    <property type="entry name" value="Peptidase S8/S53 domain"/>
    <property type="match status" value="1"/>
</dbReference>
<dbReference type="PRINTS" id="PR00723">
    <property type="entry name" value="SUBTILISIN"/>
</dbReference>
<gene>
    <name evidence="9" type="ORF">SAMN05192534_104107</name>
</gene>
<dbReference type="GO" id="GO:0004252">
    <property type="term" value="F:serine-type endopeptidase activity"/>
    <property type="evidence" value="ECO:0007669"/>
    <property type="project" value="UniProtKB-UniRule"/>
</dbReference>
<proteinExistence type="inferred from homology"/>
<feature type="active site" description="Charge relay system" evidence="5 6">
    <location>
        <position position="383"/>
    </location>
</feature>
<dbReference type="Proteomes" id="UP000199163">
    <property type="component" value="Unassembled WGS sequence"/>
</dbReference>
<evidence type="ECO:0000256" key="4">
    <source>
        <dbReference type="ARBA" id="ARBA00022825"/>
    </source>
</evidence>
<dbReference type="PANTHER" id="PTHR43806">
    <property type="entry name" value="PEPTIDASE S8"/>
    <property type="match status" value="1"/>
</dbReference>
<keyword evidence="3 6" id="KW-0378">Hydrolase</keyword>
<dbReference type="PROSITE" id="PS00136">
    <property type="entry name" value="SUBTILASE_ASP"/>
    <property type="match status" value="1"/>
</dbReference>
<dbReference type="InterPro" id="IPR050131">
    <property type="entry name" value="Peptidase_S8_subtilisin-like"/>
</dbReference>
<dbReference type="SUPFAM" id="SSF52743">
    <property type="entry name" value="Subtilisin-like"/>
    <property type="match status" value="1"/>
</dbReference>
<dbReference type="OrthoDB" id="9798386at2"/>
<dbReference type="CDD" id="cd07487">
    <property type="entry name" value="Peptidases_S8_1"/>
    <property type="match status" value="1"/>
</dbReference>
<evidence type="ECO:0000259" key="8">
    <source>
        <dbReference type="Pfam" id="PF00082"/>
    </source>
</evidence>
<dbReference type="EMBL" id="FNDK01000004">
    <property type="protein sequence ID" value="SDH34636.1"/>
    <property type="molecule type" value="Genomic_DNA"/>
</dbReference>